<evidence type="ECO:0000313" key="2">
    <source>
        <dbReference type="Proteomes" id="UP000005408"/>
    </source>
</evidence>
<dbReference type="Proteomes" id="UP000005408">
    <property type="component" value="Unassembled WGS sequence"/>
</dbReference>
<dbReference type="EnsemblMetazoa" id="G30680.1">
    <property type="protein sequence ID" value="G30680.1:cds"/>
    <property type="gene ID" value="G30680"/>
</dbReference>
<keyword evidence="2" id="KW-1185">Reference proteome</keyword>
<dbReference type="PANTHER" id="PTHR33845">
    <property type="entry name" value="C2H2-TYPE DOMAIN-CONTAINING PROTEIN"/>
    <property type="match status" value="1"/>
</dbReference>
<reference evidence="1" key="1">
    <citation type="submission" date="2022-08" db="UniProtKB">
        <authorList>
            <consortium name="EnsemblMetazoa"/>
        </authorList>
    </citation>
    <scope>IDENTIFICATION</scope>
    <source>
        <strain evidence="1">05x7-T-G4-1.051#20</strain>
    </source>
</reference>
<evidence type="ECO:0000313" key="1">
    <source>
        <dbReference type="EnsemblMetazoa" id="G30680.1:cds"/>
    </source>
</evidence>
<sequence>MHAELGISSWKSHLLRAKNQEEAKQEAFKSLSSSSACIVLDWAMKFLPRKYREDSQDWFGKRGISWHVAVVFTKDDEILKGLTYLHIFDGQISQDASVTTAVILYVVQSLNHQYPDITTIHLWSDNAGCYKRSETISTIYHHCKAVHSFDFCEAQDGKGACDRTAAVIKANIRRFVNKGHDVVTARDMKQAIEKTSKNVQYRVKVVGVETTERQKFKPIPSISTFNNLLVDCKFGDIMAFELIILMSISMPFFCKPRTKLEEQNIFTCTHEGCVKTFCRAEELDQPLLVGDCHLKLEKERSNDFVIQKYAKILQKENPEHYTLSCISKERTGDNILEKGWGLKEGRKCARFSKKQKSYLENKFNIGLKSGRKEDPVSVSEEMRSLKTEDEERVFAYEELPTAQQIAGFFSRMCKKS</sequence>
<protein>
    <submittedName>
        <fullName evidence="1">Uncharacterized protein</fullName>
    </submittedName>
</protein>
<organism evidence="1 2">
    <name type="scientific">Magallana gigas</name>
    <name type="common">Pacific oyster</name>
    <name type="synonym">Crassostrea gigas</name>
    <dbReference type="NCBI Taxonomy" id="29159"/>
    <lineage>
        <taxon>Eukaryota</taxon>
        <taxon>Metazoa</taxon>
        <taxon>Spiralia</taxon>
        <taxon>Lophotrochozoa</taxon>
        <taxon>Mollusca</taxon>
        <taxon>Bivalvia</taxon>
        <taxon>Autobranchia</taxon>
        <taxon>Pteriomorphia</taxon>
        <taxon>Ostreida</taxon>
        <taxon>Ostreoidea</taxon>
        <taxon>Ostreidae</taxon>
        <taxon>Magallana</taxon>
    </lineage>
</organism>
<accession>A0A8W8M0X0</accession>
<proteinExistence type="predicted"/>
<dbReference type="AlphaFoldDB" id="A0A8W8M0X0"/>
<name>A0A8W8M0X0_MAGGI</name>
<dbReference type="PANTHER" id="PTHR33845:SF1">
    <property type="entry name" value="C2H2-TYPE DOMAIN-CONTAINING PROTEIN"/>
    <property type="match status" value="1"/>
</dbReference>